<comment type="caution">
    <text evidence="10">Lacks conserved residue(s) required for the propagation of feature annotation.</text>
</comment>
<organism evidence="11 12">
    <name type="scientific">Pogonomyrmex barbatus</name>
    <name type="common">red harvester ant</name>
    <dbReference type="NCBI Taxonomy" id="144034"/>
    <lineage>
        <taxon>Eukaryota</taxon>
        <taxon>Metazoa</taxon>
        <taxon>Ecdysozoa</taxon>
        <taxon>Arthropoda</taxon>
        <taxon>Hexapoda</taxon>
        <taxon>Insecta</taxon>
        <taxon>Pterygota</taxon>
        <taxon>Neoptera</taxon>
        <taxon>Endopterygota</taxon>
        <taxon>Hymenoptera</taxon>
        <taxon>Apocrita</taxon>
        <taxon>Aculeata</taxon>
        <taxon>Formicoidea</taxon>
        <taxon>Formicidae</taxon>
        <taxon>Myrmicinae</taxon>
        <taxon>Pogonomyrmex</taxon>
    </lineage>
</organism>
<accession>A0A6I9WPB9</accession>
<comment type="subcellular location">
    <subcellularLocation>
        <location evidence="1 10">Cell membrane</location>
        <topology evidence="1 10">Multi-pass membrane protein</topology>
    </subcellularLocation>
</comment>
<dbReference type="KEGG" id="pbar:105432059"/>
<evidence type="ECO:0000256" key="2">
    <source>
        <dbReference type="ARBA" id="ARBA00022475"/>
    </source>
</evidence>
<name>A0A6I9WPB9_9HYME</name>
<evidence type="ECO:0000256" key="5">
    <source>
        <dbReference type="ARBA" id="ARBA00022725"/>
    </source>
</evidence>
<evidence type="ECO:0000256" key="3">
    <source>
        <dbReference type="ARBA" id="ARBA00022606"/>
    </source>
</evidence>
<evidence type="ECO:0000256" key="4">
    <source>
        <dbReference type="ARBA" id="ARBA00022692"/>
    </source>
</evidence>
<evidence type="ECO:0000256" key="6">
    <source>
        <dbReference type="ARBA" id="ARBA00022989"/>
    </source>
</evidence>
<dbReference type="GO" id="GO:0004984">
    <property type="term" value="F:olfactory receptor activity"/>
    <property type="evidence" value="ECO:0007669"/>
    <property type="project" value="InterPro"/>
</dbReference>
<keyword evidence="5 10" id="KW-0552">Olfaction</keyword>
<dbReference type="AlphaFoldDB" id="A0A6I9WPB9"/>
<evidence type="ECO:0000256" key="1">
    <source>
        <dbReference type="ARBA" id="ARBA00004651"/>
    </source>
</evidence>
<evidence type="ECO:0000256" key="7">
    <source>
        <dbReference type="ARBA" id="ARBA00023136"/>
    </source>
</evidence>
<keyword evidence="6 10" id="KW-1133">Transmembrane helix</keyword>
<feature type="transmembrane region" description="Helical" evidence="10">
    <location>
        <begin position="243"/>
        <end position="270"/>
    </location>
</feature>
<keyword evidence="7 10" id="KW-0472">Membrane</keyword>
<proteinExistence type="inferred from homology"/>
<comment type="similarity">
    <text evidence="10">Belongs to the insect chemoreceptor superfamily. Heteromeric odorant receptor channel (TC 1.A.69) family.</text>
</comment>
<dbReference type="InterPro" id="IPR004117">
    <property type="entry name" value="7tm6_olfct_rcpt"/>
</dbReference>
<dbReference type="Pfam" id="PF02949">
    <property type="entry name" value="7tm_6"/>
    <property type="match status" value="1"/>
</dbReference>
<evidence type="ECO:0000256" key="9">
    <source>
        <dbReference type="ARBA" id="ARBA00023224"/>
    </source>
</evidence>
<evidence type="ECO:0000256" key="10">
    <source>
        <dbReference type="RuleBase" id="RU351113"/>
    </source>
</evidence>
<evidence type="ECO:0000313" key="12">
    <source>
        <dbReference type="RefSeq" id="XP_011644968.1"/>
    </source>
</evidence>
<feature type="transmembrane region" description="Helical" evidence="10">
    <location>
        <begin position="185"/>
        <end position="204"/>
    </location>
</feature>
<dbReference type="OrthoDB" id="7539170at2759"/>
<sequence length="455" mass="51939">MRFCQEAHITLRYSKDLRTRSFEHNSSRCIVRRSQCTLRLREAIMTYSERIPTSMKFTYQSNNDYSLQLTRWFLMPIAAWPRASTSTTVEKVSLQAHVLACLFLIAIVMVPCLLYVSLEEKDVQMKLSVMGPLSHWIMGTINYWLLLARSDDIRKCVQHMETDWRLIYRTDDQNVMLRYAKIGRFVAGFCAVFMQSGTFLFTIAKAMTSVPIVVGNETMLMHPMTCPIYSKFIDTRFSPVNEIMLAVELLSCFIVNSITVGACSLAAVFAMHACGQLSMLFSWLNNLVAEDDKGNDFAEQKLATIVEHHLRVLSFISRMENIMQNICLVELVGCTMNMCLLAYYSITNWSDFDAAKITSYIIVYISMAFNIFIFCYIGEILTEQCKNVGEKAYMINWYDLPHKTALGLILIIARSSNVIKITAGKLFQLSVATFGDVIKTSMVYLNILRTMTPAT</sequence>
<gene>
    <name evidence="12" type="primary">LOC105432059</name>
</gene>
<evidence type="ECO:0000313" key="11">
    <source>
        <dbReference type="Proteomes" id="UP000504615"/>
    </source>
</evidence>
<keyword evidence="2" id="KW-1003">Cell membrane</keyword>
<feature type="transmembrane region" description="Helical" evidence="10">
    <location>
        <begin position="326"/>
        <end position="345"/>
    </location>
</feature>
<dbReference type="PANTHER" id="PTHR21137">
    <property type="entry name" value="ODORANT RECEPTOR"/>
    <property type="match status" value="1"/>
</dbReference>
<keyword evidence="8 10" id="KW-0675">Receptor</keyword>
<dbReference type="RefSeq" id="XP_011644968.1">
    <property type="nucleotide sequence ID" value="XM_011646666.2"/>
</dbReference>
<keyword evidence="11" id="KW-1185">Reference proteome</keyword>
<protein>
    <recommendedName>
        <fullName evidence="10">Odorant receptor</fullName>
    </recommendedName>
</protein>
<dbReference type="GO" id="GO:0005886">
    <property type="term" value="C:plasma membrane"/>
    <property type="evidence" value="ECO:0007669"/>
    <property type="project" value="UniProtKB-SubCell"/>
</dbReference>
<feature type="transmembrane region" description="Helical" evidence="10">
    <location>
        <begin position="357"/>
        <end position="377"/>
    </location>
</feature>
<dbReference type="GeneID" id="105432059"/>
<keyword evidence="4 10" id="KW-0812">Transmembrane</keyword>
<dbReference type="PANTHER" id="PTHR21137:SF35">
    <property type="entry name" value="ODORANT RECEPTOR 19A-RELATED"/>
    <property type="match status" value="1"/>
</dbReference>
<dbReference type="GO" id="GO:0007165">
    <property type="term" value="P:signal transduction"/>
    <property type="evidence" value="ECO:0007669"/>
    <property type="project" value="UniProtKB-KW"/>
</dbReference>
<feature type="transmembrane region" description="Helical" evidence="10">
    <location>
        <begin position="129"/>
        <end position="148"/>
    </location>
</feature>
<keyword evidence="9 10" id="KW-0807">Transducer</keyword>
<evidence type="ECO:0000256" key="8">
    <source>
        <dbReference type="ARBA" id="ARBA00023170"/>
    </source>
</evidence>
<keyword evidence="3 10" id="KW-0716">Sensory transduction</keyword>
<dbReference type="Proteomes" id="UP000504615">
    <property type="component" value="Unplaced"/>
</dbReference>
<dbReference type="GO" id="GO:0005549">
    <property type="term" value="F:odorant binding"/>
    <property type="evidence" value="ECO:0007669"/>
    <property type="project" value="InterPro"/>
</dbReference>
<reference evidence="12" key="1">
    <citation type="submission" date="2025-08" db="UniProtKB">
        <authorList>
            <consortium name="RefSeq"/>
        </authorList>
    </citation>
    <scope>IDENTIFICATION</scope>
</reference>
<feature type="transmembrane region" description="Helical" evidence="10">
    <location>
        <begin position="96"/>
        <end position="117"/>
    </location>
</feature>